<evidence type="ECO:0000313" key="8">
    <source>
        <dbReference type="Proteomes" id="UP000260665"/>
    </source>
</evidence>
<evidence type="ECO:0000256" key="5">
    <source>
        <dbReference type="ARBA" id="ARBA00023136"/>
    </source>
</evidence>
<dbReference type="PRINTS" id="PR00813">
    <property type="entry name" value="BCTERIALGSPG"/>
</dbReference>
<keyword evidence="2" id="KW-0488">Methylation</keyword>
<evidence type="ECO:0000256" key="2">
    <source>
        <dbReference type="ARBA" id="ARBA00022481"/>
    </source>
</evidence>
<dbReference type="Pfam" id="PF16732">
    <property type="entry name" value="ComP_DUS"/>
    <property type="match status" value="1"/>
</dbReference>
<dbReference type="PANTHER" id="PTHR30093:SF44">
    <property type="entry name" value="TYPE II SECRETION SYSTEM CORE PROTEIN G"/>
    <property type="match status" value="1"/>
</dbReference>
<dbReference type="InterPro" id="IPR031982">
    <property type="entry name" value="PilE-like"/>
</dbReference>
<evidence type="ECO:0000256" key="6">
    <source>
        <dbReference type="SAM" id="Phobius"/>
    </source>
</evidence>
<keyword evidence="5 6" id="KW-0472">Membrane</keyword>
<dbReference type="GO" id="GO:0043683">
    <property type="term" value="P:type IV pilus assembly"/>
    <property type="evidence" value="ECO:0007669"/>
    <property type="project" value="InterPro"/>
</dbReference>
<evidence type="ECO:0000313" key="7">
    <source>
        <dbReference type="EMBL" id="RFO97563.1"/>
    </source>
</evidence>
<evidence type="ECO:0000256" key="1">
    <source>
        <dbReference type="ARBA" id="ARBA00004167"/>
    </source>
</evidence>
<dbReference type="GO" id="GO:0015628">
    <property type="term" value="P:protein secretion by the type II secretion system"/>
    <property type="evidence" value="ECO:0007669"/>
    <property type="project" value="InterPro"/>
</dbReference>
<dbReference type="Proteomes" id="UP000260665">
    <property type="component" value="Unassembled WGS sequence"/>
</dbReference>
<protein>
    <submittedName>
        <fullName evidence="7">Prepilin-type cleavage/methylation domain-containing protein</fullName>
    </submittedName>
</protein>
<dbReference type="InterPro" id="IPR012902">
    <property type="entry name" value="N_methyl_site"/>
</dbReference>
<reference evidence="7 8" key="1">
    <citation type="submission" date="2018-05" db="EMBL/GenBank/DDBJ databases">
        <title>Rhodoferax soyangensis sp.nov., isolated from an oligotrophic freshwater lake.</title>
        <authorList>
            <person name="Park M."/>
        </authorList>
    </citation>
    <scope>NUCLEOTIDE SEQUENCE [LARGE SCALE GENOMIC DNA]</scope>
    <source>
        <strain evidence="7 8">IMCC26218</strain>
    </source>
</reference>
<evidence type="ECO:0000256" key="4">
    <source>
        <dbReference type="ARBA" id="ARBA00022989"/>
    </source>
</evidence>
<dbReference type="InterPro" id="IPR045584">
    <property type="entry name" value="Pilin-like"/>
</dbReference>
<accession>A0A3E1RE51</accession>
<dbReference type="SUPFAM" id="SSF54523">
    <property type="entry name" value="Pili subunits"/>
    <property type="match status" value="1"/>
</dbReference>
<organism evidence="7 8">
    <name type="scientific">Rhodoferax lacus</name>
    <dbReference type="NCBI Taxonomy" id="2184758"/>
    <lineage>
        <taxon>Bacteria</taxon>
        <taxon>Pseudomonadati</taxon>
        <taxon>Pseudomonadota</taxon>
        <taxon>Betaproteobacteria</taxon>
        <taxon>Burkholderiales</taxon>
        <taxon>Comamonadaceae</taxon>
        <taxon>Rhodoferax</taxon>
    </lineage>
</organism>
<sequence length="142" mass="15123">MKIRQVGFTLIEVMVTVAIIGILSAIAIPAYTDYILRGRITESVANLSDMRVKMEQFFQDNRTYVGACANGTVAPLPTATALFTFTCPTLTASAYTVTATGAGSMSGFVFTIDQSNVRATTGVPTGWTTSTTCWVVKKDGSC</sequence>
<dbReference type="GO" id="GO:0015627">
    <property type="term" value="C:type II protein secretion system complex"/>
    <property type="evidence" value="ECO:0007669"/>
    <property type="project" value="InterPro"/>
</dbReference>
<evidence type="ECO:0000256" key="3">
    <source>
        <dbReference type="ARBA" id="ARBA00022692"/>
    </source>
</evidence>
<dbReference type="AlphaFoldDB" id="A0A3E1RE51"/>
<comment type="subcellular location">
    <subcellularLocation>
        <location evidence="1">Membrane</location>
        <topology evidence="1">Single-pass membrane protein</topology>
    </subcellularLocation>
</comment>
<dbReference type="OrthoDB" id="8592370at2"/>
<dbReference type="RefSeq" id="WP_117175356.1">
    <property type="nucleotide sequence ID" value="NZ_QFZK01000003.1"/>
</dbReference>
<proteinExistence type="predicted"/>
<dbReference type="Pfam" id="PF07963">
    <property type="entry name" value="N_methyl"/>
    <property type="match status" value="1"/>
</dbReference>
<keyword evidence="3 6" id="KW-0812">Transmembrane</keyword>
<gene>
    <name evidence="7" type="ORF">DIC66_06770</name>
</gene>
<dbReference type="NCBIfam" id="TIGR02532">
    <property type="entry name" value="IV_pilin_GFxxxE"/>
    <property type="match status" value="1"/>
</dbReference>
<dbReference type="GO" id="GO:0016020">
    <property type="term" value="C:membrane"/>
    <property type="evidence" value="ECO:0007669"/>
    <property type="project" value="UniProtKB-SubCell"/>
</dbReference>
<keyword evidence="4 6" id="KW-1133">Transmembrane helix</keyword>
<feature type="transmembrane region" description="Helical" evidence="6">
    <location>
        <begin position="6"/>
        <end position="31"/>
    </location>
</feature>
<name>A0A3E1RE51_9BURK</name>
<dbReference type="PANTHER" id="PTHR30093">
    <property type="entry name" value="GENERAL SECRETION PATHWAY PROTEIN G"/>
    <property type="match status" value="1"/>
</dbReference>
<keyword evidence="8" id="KW-1185">Reference proteome</keyword>
<dbReference type="InterPro" id="IPR000983">
    <property type="entry name" value="Bac_GSPG_pilin"/>
</dbReference>
<dbReference type="Gene3D" id="3.30.700.10">
    <property type="entry name" value="Glycoprotein, Type 4 Pilin"/>
    <property type="match status" value="1"/>
</dbReference>
<dbReference type="EMBL" id="QFZK01000003">
    <property type="protein sequence ID" value="RFO97563.1"/>
    <property type="molecule type" value="Genomic_DNA"/>
</dbReference>
<comment type="caution">
    <text evidence="7">The sequence shown here is derived from an EMBL/GenBank/DDBJ whole genome shotgun (WGS) entry which is preliminary data.</text>
</comment>